<dbReference type="SMART" id="SM00267">
    <property type="entry name" value="GGDEF"/>
    <property type="match status" value="1"/>
</dbReference>
<dbReference type="FunFam" id="3.20.20.450:FF:000001">
    <property type="entry name" value="Cyclic di-GMP phosphodiesterase yahA"/>
    <property type="match status" value="1"/>
</dbReference>
<evidence type="ECO:0000256" key="6">
    <source>
        <dbReference type="SAM" id="MobiDB-lite"/>
    </source>
</evidence>
<dbReference type="InterPro" id="IPR052155">
    <property type="entry name" value="Biofilm_reg_signaling"/>
</dbReference>
<dbReference type="PROSITE" id="PS50883">
    <property type="entry name" value="EAL"/>
    <property type="match status" value="1"/>
</dbReference>
<feature type="transmembrane region" description="Helical" evidence="7">
    <location>
        <begin position="56"/>
        <end position="77"/>
    </location>
</feature>
<dbReference type="GO" id="GO:0016020">
    <property type="term" value="C:membrane"/>
    <property type="evidence" value="ECO:0007669"/>
    <property type="project" value="UniProtKB-SubCell"/>
</dbReference>
<comment type="caution">
    <text evidence="11">The sequence shown here is derived from an EMBL/GenBank/DDBJ whole genome shotgun (WGS) entry which is preliminary data.</text>
</comment>
<dbReference type="SUPFAM" id="SSF55073">
    <property type="entry name" value="Nucleotide cyclase"/>
    <property type="match status" value="1"/>
</dbReference>
<feature type="region of interest" description="Disordered" evidence="6">
    <location>
        <begin position="12"/>
        <end position="40"/>
    </location>
</feature>
<accession>A0A916V103</accession>
<dbReference type="SUPFAM" id="SSF55781">
    <property type="entry name" value="GAF domain-like"/>
    <property type="match status" value="1"/>
</dbReference>
<keyword evidence="12" id="KW-1185">Reference proteome</keyword>
<keyword evidence="4 7" id="KW-0472">Membrane</keyword>
<dbReference type="Pfam" id="PF00990">
    <property type="entry name" value="GGDEF"/>
    <property type="match status" value="1"/>
</dbReference>
<dbReference type="EMBL" id="BMED01000009">
    <property type="protein sequence ID" value="GGD00819.1"/>
    <property type="molecule type" value="Genomic_DNA"/>
</dbReference>
<evidence type="ECO:0000256" key="5">
    <source>
        <dbReference type="ARBA" id="ARBA00051114"/>
    </source>
</evidence>
<dbReference type="CDD" id="cd00130">
    <property type="entry name" value="PAS"/>
    <property type="match status" value="1"/>
</dbReference>
<dbReference type="InterPro" id="IPR029787">
    <property type="entry name" value="Nucleotide_cyclase"/>
</dbReference>
<gene>
    <name evidence="11" type="ORF">GCM10011396_55500</name>
</gene>
<dbReference type="GO" id="GO:0071732">
    <property type="term" value="P:cellular response to nitric oxide"/>
    <property type="evidence" value="ECO:0007669"/>
    <property type="project" value="UniProtKB-ARBA"/>
</dbReference>
<dbReference type="InterPro" id="IPR043128">
    <property type="entry name" value="Rev_trsase/Diguanyl_cyclase"/>
</dbReference>
<dbReference type="Gene3D" id="3.30.450.20">
    <property type="entry name" value="PAS domain"/>
    <property type="match status" value="1"/>
</dbReference>
<organism evidence="11 12">
    <name type="scientific">Undibacterium terreum</name>
    <dbReference type="NCBI Taxonomy" id="1224302"/>
    <lineage>
        <taxon>Bacteria</taxon>
        <taxon>Pseudomonadati</taxon>
        <taxon>Pseudomonadota</taxon>
        <taxon>Betaproteobacteria</taxon>
        <taxon>Burkholderiales</taxon>
        <taxon>Oxalobacteraceae</taxon>
        <taxon>Undibacterium</taxon>
    </lineage>
</organism>
<dbReference type="InterPro" id="IPR000160">
    <property type="entry name" value="GGDEF_dom"/>
</dbReference>
<dbReference type="InterPro" id="IPR035919">
    <property type="entry name" value="EAL_sf"/>
</dbReference>
<dbReference type="PROSITE" id="PS50887">
    <property type="entry name" value="GGDEF"/>
    <property type="match status" value="1"/>
</dbReference>
<dbReference type="InterPro" id="IPR006189">
    <property type="entry name" value="CHASE_dom"/>
</dbReference>
<dbReference type="InterPro" id="IPR013655">
    <property type="entry name" value="PAS_fold_3"/>
</dbReference>
<dbReference type="InterPro" id="IPR000014">
    <property type="entry name" value="PAS"/>
</dbReference>
<evidence type="ECO:0000256" key="4">
    <source>
        <dbReference type="ARBA" id="ARBA00023136"/>
    </source>
</evidence>
<sequence length="1159" mass="129250">MDIVHQEVLLPKPEPDDAGVLTQPRPSMESPASPTAGPRTLSSIKRAGSRFYSSNYFIPALALLSGVAVSIALFSAVSNQIEDEAKLRFERQASDAHHVIQSRISSYVEVIRGLSALFHTSGNVSRLEFHRYVAGLKLERSYPGFQNLNYAQFVQNEEKTEFETNVRRDISLSPQGYPDFSITPSGKRASYSVLIYQEPMASNASTFGKDLAASTSGALALAKSRDTGELISSGSLIRVSGPNKHVGLAMRMPVYQNNMPLDTVEQRRLAYKGSVGAGINVKNLMAGVLNSEGLQNMHFRMYDRGPTGEKAATPPAGGNSLLFDSNEAQEDEQPVSELDQQNKQRHTTLSLEIGGRTWETEFTSKEGAFANHLDVWLPWIALLGGLLSSCLLSWVFYAMAFSRSRAIKLAKAMTRKLRENQANLAEAQRTAHLGSWSLDRGNGAMTWSAETYRIFECDATTMVPEFETFLHRIHNDDRPQLSAALEQVVSVGYRVSGEYRISSRNNTIRWAQIILQPSKPGEDRVLNGTIMDITERKRTTLLAEVEHRVTQLMASAKDTELVMPLVLEALCRGLGGTAACFYIMAEDGPWLRYASSWWLDSVKDTEFLDQKKEVRISRGIGAAGRAWEHRWPLLMSNYGPDLQSELRHTELAGMPSVFTFPILSDDSVFGVIECFARPDYQTYEGLQKMLMSIGGQISLFFQRKLAETNLRHVANHDSLTNLPNRNLFTHTLQQALARNIRYRRGLTILFIDVDRFKVVNDTLGHTAGDQLLIEFARRLKNCLRECDIVARLGGDEFAVMVENYNHLDHIVTVVEKILASSAQAFQINGKEFKTTSSIGIAVAPDDGSDVETLLKNADIAMYRAKVDGNNYQFYSPQMNADSLKRFTMESALRHAVENREMFLHYQPKLNLQTGLISGVEALLRWQHPQWDMVPPSDFISLAEESGLIIEIGTWVMHEACRQAAIWQKQGPQPLRVSVNLSARQLRDEKLLININSALESSGLPAELLEIEITESMVMHDVQQAILALQNLKQLGVHISVDDFGTGYSSLGYLRQLPVDSVKIDRTFIKDIPHEADDMAVTTGIIGLAHSLRLKVVAEGIETAEQMEFLKANGCDEIQGYFFSLPLLAADLMPLLEHNFHKSLVETVETPSQASELAQV</sequence>
<dbReference type="FunFam" id="3.30.70.270:FF:000001">
    <property type="entry name" value="Diguanylate cyclase domain protein"/>
    <property type="match status" value="1"/>
</dbReference>
<keyword evidence="3 7" id="KW-1133">Transmembrane helix</keyword>
<dbReference type="CDD" id="cd01949">
    <property type="entry name" value="GGDEF"/>
    <property type="match status" value="1"/>
</dbReference>
<feature type="region of interest" description="Disordered" evidence="6">
    <location>
        <begin position="305"/>
        <end position="345"/>
    </location>
</feature>
<dbReference type="SMART" id="SM00052">
    <property type="entry name" value="EAL"/>
    <property type="match status" value="1"/>
</dbReference>
<keyword evidence="2 7" id="KW-0812">Transmembrane</keyword>
<feature type="transmembrane region" description="Helical" evidence="7">
    <location>
        <begin position="376"/>
        <end position="401"/>
    </location>
</feature>
<evidence type="ECO:0000256" key="2">
    <source>
        <dbReference type="ARBA" id="ARBA00022692"/>
    </source>
</evidence>
<evidence type="ECO:0000256" key="3">
    <source>
        <dbReference type="ARBA" id="ARBA00022989"/>
    </source>
</evidence>
<dbReference type="Gene3D" id="3.20.20.450">
    <property type="entry name" value="EAL domain"/>
    <property type="match status" value="1"/>
</dbReference>
<feature type="domain" description="EAL" evidence="9">
    <location>
        <begin position="885"/>
        <end position="1139"/>
    </location>
</feature>
<evidence type="ECO:0008006" key="13">
    <source>
        <dbReference type="Google" id="ProtNLM"/>
    </source>
</evidence>
<dbReference type="SUPFAM" id="SSF141868">
    <property type="entry name" value="EAL domain-like"/>
    <property type="match status" value="1"/>
</dbReference>
<name>A0A916V103_9BURK</name>
<dbReference type="InterPro" id="IPR035965">
    <property type="entry name" value="PAS-like_dom_sf"/>
</dbReference>
<protein>
    <recommendedName>
        <fullName evidence="13">PAS domain S-box-containing protein/diguanylate cyclase (GGDEF) domain-containing protein</fullName>
    </recommendedName>
</protein>
<dbReference type="AlphaFoldDB" id="A0A916V103"/>
<evidence type="ECO:0000259" key="10">
    <source>
        <dbReference type="PROSITE" id="PS50887"/>
    </source>
</evidence>
<evidence type="ECO:0000256" key="1">
    <source>
        <dbReference type="ARBA" id="ARBA00004370"/>
    </source>
</evidence>
<evidence type="ECO:0000313" key="11">
    <source>
        <dbReference type="EMBL" id="GGD00819.1"/>
    </source>
</evidence>
<dbReference type="Gene3D" id="3.30.450.350">
    <property type="entry name" value="CHASE domain"/>
    <property type="match status" value="1"/>
</dbReference>
<evidence type="ECO:0000313" key="12">
    <source>
        <dbReference type="Proteomes" id="UP000637423"/>
    </source>
</evidence>
<dbReference type="Pfam" id="PF08447">
    <property type="entry name" value="PAS_3"/>
    <property type="match status" value="1"/>
</dbReference>
<dbReference type="InterPro" id="IPR001633">
    <property type="entry name" value="EAL_dom"/>
</dbReference>
<evidence type="ECO:0000259" key="8">
    <source>
        <dbReference type="PROSITE" id="PS50839"/>
    </source>
</evidence>
<dbReference type="PANTHER" id="PTHR44757:SF2">
    <property type="entry name" value="BIOFILM ARCHITECTURE MAINTENANCE PROTEIN MBAA"/>
    <property type="match status" value="1"/>
</dbReference>
<dbReference type="InterPro" id="IPR003018">
    <property type="entry name" value="GAF"/>
</dbReference>
<dbReference type="PANTHER" id="PTHR44757">
    <property type="entry name" value="DIGUANYLATE CYCLASE DGCP"/>
    <property type="match status" value="1"/>
</dbReference>
<dbReference type="SUPFAM" id="SSF55785">
    <property type="entry name" value="PYP-like sensor domain (PAS domain)"/>
    <property type="match status" value="1"/>
</dbReference>
<dbReference type="NCBIfam" id="TIGR00254">
    <property type="entry name" value="GGDEF"/>
    <property type="match status" value="1"/>
</dbReference>
<dbReference type="Pfam" id="PF00563">
    <property type="entry name" value="EAL"/>
    <property type="match status" value="1"/>
</dbReference>
<dbReference type="RefSeq" id="WP_188569424.1">
    <property type="nucleotide sequence ID" value="NZ_BMED01000009.1"/>
</dbReference>
<dbReference type="Proteomes" id="UP000637423">
    <property type="component" value="Unassembled WGS sequence"/>
</dbReference>
<reference evidence="11" key="2">
    <citation type="submission" date="2020-09" db="EMBL/GenBank/DDBJ databases">
        <authorList>
            <person name="Sun Q."/>
            <person name="Zhou Y."/>
        </authorList>
    </citation>
    <scope>NUCLEOTIDE SEQUENCE</scope>
    <source>
        <strain evidence="11">CGMCC 1.10998</strain>
    </source>
</reference>
<dbReference type="InterPro" id="IPR042240">
    <property type="entry name" value="CHASE_sf"/>
</dbReference>
<dbReference type="GO" id="GO:0071111">
    <property type="term" value="F:cyclic-guanylate-specific phosphodiesterase activity"/>
    <property type="evidence" value="ECO:0007669"/>
    <property type="project" value="UniProtKB-EC"/>
</dbReference>
<feature type="domain" description="CHASE" evidence="8">
    <location>
        <begin position="120"/>
        <end position="361"/>
    </location>
</feature>
<dbReference type="Pfam" id="PF03924">
    <property type="entry name" value="CHASE"/>
    <property type="match status" value="1"/>
</dbReference>
<proteinExistence type="predicted"/>
<evidence type="ECO:0000259" key="9">
    <source>
        <dbReference type="PROSITE" id="PS50883"/>
    </source>
</evidence>
<dbReference type="InterPro" id="IPR029016">
    <property type="entry name" value="GAF-like_dom_sf"/>
</dbReference>
<comment type="subcellular location">
    <subcellularLocation>
        <location evidence="1">Membrane</location>
    </subcellularLocation>
</comment>
<dbReference type="SMART" id="SM01079">
    <property type="entry name" value="CHASE"/>
    <property type="match status" value="1"/>
</dbReference>
<dbReference type="Gene3D" id="3.30.70.270">
    <property type="match status" value="1"/>
</dbReference>
<dbReference type="PROSITE" id="PS50839">
    <property type="entry name" value="CHASE"/>
    <property type="match status" value="1"/>
</dbReference>
<dbReference type="Pfam" id="PF13185">
    <property type="entry name" value="GAF_2"/>
    <property type="match status" value="1"/>
</dbReference>
<dbReference type="Gene3D" id="3.30.450.40">
    <property type="match status" value="1"/>
</dbReference>
<dbReference type="GO" id="GO:0007165">
    <property type="term" value="P:signal transduction"/>
    <property type="evidence" value="ECO:0007669"/>
    <property type="project" value="UniProtKB-ARBA"/>
</dbReference>
<evidence type="ECO:0000256" key="7">
    <source>
        <dbReference type="SAM" id="Phobius"/>
    </source>
</evidence>
<comment type="catalytic activity">
    <reaction evidence="5">
        <text>3',3'-c-di-GMP + H2O = 5'-phosphoguanylyl(3'-&gt;5')guanosine + H(+)</text>
        <dbReference type="Rhea" id="RHEA:24902"/>
        <dbReference type="ChEBI" id="CHEBI:15377"/>
        <dbReference type="ChEBI" id="CHEBI:15378"/>
        <dbReference type="ChEBI" id="CHEBI:58754"/>
        <dbReference type="ChEBI" id="CHEBI:58805"/>
        <dbReference type="EC" id="3.1.4.52"/>
    </reaction>
    <physiologicalReaction direction="left-to-right" evidence="5">
        <dbReference type="Rhea" id="RHEA:24903"/>
    </physiologicalReaction>
</comment>
<reference evidence="11" key="1">
    <citation type="journal article" date="2014" name="Int. J. Syst. Evol. Microbiol.">
        <title>Complete genome sequence of Corynebacterium casei LMG S-19264T (=DSM 44701T), isolated from a smear-ripened cheese.</title>
        <authorList>
            <consortium name="US DOE Joint Genome Institute (JGI-PGF)"/>
            <person name="Walter F."/>
            <person name="Albersmeier A."/>
            <person name="Kalinowski J."/>
            <person name="Ruckert C."/>
        </authorList>
    </citation>
    <scope>NUCLEOTIDE SEQUENCE</scope>
    <source>
        <strain evidence="11">CGMCC 1.10998</strain>
    </source>
</reference>
<feature type="domain" description="GGDEF" evidence="10">
    <location>
        <begin position="744"/>
        <end position="877"/>
    </location>
</feature>
<dbReference type="CDD" id="cd01948">
    <property type="entry name" value="EAL"/>
    <property type="match status" value="1"/>
</dbReference>